<comment type="caution">
    <text evidence="2">The sequence shown here is derived from an EMBL/GenBank/DDBJ whole genome shotgun (WGS) entry which is preliminary data.</text>
</comment>
<gene>
    <name evidence="2" type="ORF">ATL41_1288</name>
</gene>
<dbReference type="EMBL" id="PDJH01000001">
    <property type="protein sequence ID" value="PFG36560.1"/>
    <property type="molecule type" value="Genomic_DNA"/>
</dbReference>
<name>A0A2A9EEA8_9MICO</name>
<sequence length="464" mass="48082">MHARRLVRPVGGFAALALVLAACTSSATPEPEVTSTPGAPVEIDLSGQFPDAIAEGVVTPLSLDVDAGTGTVQEDGTVLVTGTSDGETDDSIGLLDLATGDVDWLVEEKLPDSATIIAGQLTPDVLTWSVEVEADDADELTSTLEDLGGYVFALDRESGERTVLADASGDGGTPPGTYTPAVAVQEGVAYWEGLGDDELPTIYSRPLDGSGKPTVVATDAWGVAIDRCISDKPSFYTFVEDDVTLNVLEADGTVGAPVATPAPTAEGRIVELQCGTAFVQSPYSDDGGVGPDDLDLGDEELGEQGFGEEGFEDEAFGEDDEIVLEDGDVVLDEGDIVLDDEPAEGEGAADGENLATEGDVATGDGSGDLIELVDGETVVRFRTNGVGTISAVALDETWLAIGVALDDDDTESRQLLFHRASGKVFELPKTTMTMIDLHSGYVTFGSEPSDESDAITLVGKLTAP</sequence>
<feature type="chain" id="PRO_5013038287" description="Pyrroloquinoline-quinone binding quinoprotein" evidence="1">
    <location>
        <begin position="28"/>
        <end position="464"/>
    </location>
</feature>
<protein>
    <recommendedName>
        <fullName evidence="4">Pyrroloquinoline-quinone binding quinoprotein</fullName>
    </recommendedName>
</protein>
<proteinExistence type="predicted"/>
<dbReference type="Proteomes" id="UP000221394">
    <property type="component" value="Unassembled WGS sequence"/>
</dbReference>
<evidence type="ECO:0000313" key="2">
    <source>
        <dbReference type="EMBL" id="PFG36560.1"/>
    </source>
</evidence>
<keyword evidence="1" id="KW-0732">Signal</keyword>
<dbReference type="SUPFAM" id="SSF63829">
    <property type="entry name" value="Calcium-dependent phosphotriesterase"/>
    <property type="match status" value="1"/>
</dbReference>
<evidence type="ECO:0008006" key="4">
    <source>
        <dbReference type="Google" id="ProtNLM"/>
    </source>
</evidence>
<accession>A0A2A9EEA8</accession>
<feature type="signal peptide" evidence="1">
    <location>
        <begin position="1"/>
        <end position="27"/>
    </location>
</feature>
<evidence type="ECO:0000313" key="3">
    <source>
        <dbReference type="Proteomes" id="UP000221394"/>
    </source>
</evidence>
<dbReference type="AlphaFoldDB" id="A0A2A9EEA8"/>
<dbReference type="RefSeq" id="WP_098457726.1">
    <property type="nucleotide sequence ID" value="NZ_PDJH01000001.1"/>
</dbReference>
<organism evidence="2 3">
    <name type="scientific">Flavimobilis soli</name>
    <dbReference type="NCBI Taxonomy" id="442709"/>
    <lineage>
        <taxon>Bacteria</taxon>
        <taxon>Bacillati</taxon>
        <taxon>Actinomycetota</taxon>
        <taxon>Actinomycetes</taxon>
        <taxon>Micrococcales</taxon>
        <taxon>Jonesiaceae</taxon>
        <taxon>Flavimobilis</taxon>
    </lineage>
</organism>
<evidence type="ECO:0000256" key="1">
    <source>
        <dbReference type="SAM" id="SignalP"/>
    </source>
</evidence>
<keyword evidence="3" id="KW-1185">Reference proteome</keyword>
<reference evidence="2 3" key="1">
    <citation type="submission" date="2017-10" db="EMBL/GenBank/DDBJ databases">
        <title>Sequencing the genomes of 1000 actinobacteria strains.</title>
        <authorList>
            <person name="Klenk H.-P."/>
        </authorList>
    </citation>
    <scope>NUCLEOTIDE SEQUENCE [LARGE SCALE GENOMIC DNA]</scope>
    <source>
        <strain evidence="2 3">DSM 21574</strain>
    </source>
</reference>
<dbReference type="PROSITE" id="PS51257">
    <property type="entry name" value="PROKAR_LIPOPROTEIN"/>
    <property type="match status" value="1"/>
</dbReference>